<organism evidence="2 3">
    <name type="scientific">Haemaphysalis longicornis</name>
    <name type="common">Bush tick</name>
    <dbReference type="NCBI Taxonomy" id="44386"/>
    <lineage>
        <taxon>Eukaryota</taxon>
        <taxon>Metazoa</taxon>
        <taxon>Ecdysozoa</taxon>
        <taxon>Arthropoda</taxon>
        <taxon>Chelicerata</taxon>
        <taxon>Arachnida</taxon>
        <taxon>Acari</taxon>
        <taxon>Parasitiformes</taxon>
        <taxon>Ixodida</taxon>
        <taxon>Ixodoidea</taxon>
        <taxon>Ixodidae</taxon>
        <taxon>Haemaphysalinae</taxon>
        <taxon>Haemaphysalis</taxon>
    </lineage>
</organism>
<accession>A0A9J6FVT2</accession>
<dbReference type="GO" id="GO:0004222">
    <property type="term" value="F:metalloendopeptidase activity"/>
    <property type="evidence" value="ECO:0007669"/>
    <property type="project" value="InterPro"/>
</dbReference>
<dbReference type="Proteomes" id="UP000821853">
    <property type="component" value="Chromosome 2"/>
</dbReference>
<evidence type="ECO:0008006" key="4">
    <source>
        <dbReference type="Google" id="ProtNLM"/>
    </source>
</evidence>
<keyword evidence="3" id="KW-1185">Reference proteome</keyword>
<keyword evidence="1" id="KW-0812">Transmembrane</keyword>
<dbReference type="VEuPathDB" id="VectorBase:HLOH_041910"/>
<dbReference type="InterPro" id="IPR000718">
    <property type="entry name" value="Peptidase_M13"/>
</dbReference>
<sequence>MSSEIDDDDLDIEYPEAPPVFLGRRRSSVGTTNIISEADKKEAEALARKGAAQHRERLCRSVICGLVLIAVIALLVLFTAKTLLAPELEGAFTGEKRDTARTTPSFNTSNDVSIANRSDAELDALEHTMFTSDPDVQSGPFPFKDRDENLFCGTEDCMSLVSFLNTVLSRKRDTCGRLYDRVCSRWARSHRSLAETRGRYSVDDAVLDTYREQVSRLLQDPSVLHADQRSFYADCVNGRLLTDQDIKDIANDIMLPDEGWTPETFAEAVARMSQIGVSPFFDISVKESNDLFSANLRFLDLTHVYRANGKNKQNWTSSKEKTNSINSTENVNRSNSIAFFSALERLICQEITEMSGLNKSCVPTAEIAVQAPWQSEWYTSTGPKLLAESVASMFDDLSMYSKALEEMILLRTSSRAIPASEQERTARCLRFIDQHDPIFIPQIITSLRWASVSIRRSKNIDTTEGYVGQKHAQGLSDQNRFYRA</sequence>
<dbReference type="PROSITE" id="PS51885">
    <property type="entry name" value="NEPRILYSIN"/>
    <property type="match status" value="1"/>
</dbReference>
<comment type="caution">
    <text evidence="2">The sequence shown here is derived from an EMBL/GenBank/DDBJ whole genome shotgun (WGS) entry which is preliminary data.</text>
</comment>
<proteinExistence type="predicted"/>
<dbReference type="InterPro" id="IPR042089">
    <property type="entry name" value="Peptidase_M13_dom_2"/>
</dbReference>
<dbReference type="InterPro" id="IPR024079">
    <property type="entry name" value="MetalloPept_cat_dom_sf"/>
</dbReference>
<evidence type="ECO:0000313" key="3">
    <source>
        <dbReference type="Proteomes" id="UP000821853"/>
    </source>
</evidence>
<keyword evidence="1" id="KW-0472">Membrane</keyword>
<protein>
    <recommendedName>
        <fullName evidence="4">Transmembrane protein</fullName>
    </recommendedName>
</protein>
<gene>
    <name evidence="2" type="ORF">HPB48_019929</name>
</gene>
<dbReference type="EMBL" id="JABSTR010000004">
    <property type="protein sequence ID" value="KAH9366891.1"/>
    <property type="molecule type" value="Genomic_DNA"/>
</dbReference>
<keyword evidence="1" id="KW-1133">Transmembrane helix</keyword>
<reference evidence="2 3" key="1">
    <citation type="journal article" date="2020" name="Cell">
        <title>Large-Scale Comparative Analyses of Tick Genomes Elucidate Their Genetic Diversity and Vector Capacities.</title>
        <authorList>
            <consortium name="Tick Genome and Microbiome Consortium (TIGMIC)"/>
            <person name="Jia N."/>
            <person name="Wang J."/>
            <person name="Shi W."/>
            <person name="Du L."/>
            <person name="Sun Y."/>
            <person name="Zhan W."/>
            <person name="Jiang J.F."/>
            <person name="Wang Q."/>
            <person name="Zhang B."/>
            <person name="Ji P."/>
            <person name="Bell-Sakyi L."/>
            <person name="Cui X.M."/>
            <person name="Yuan T.T."/>
            <person name="Jiang B.G."/>
            <person name="Yang W.F."/>
            <person name="Lam T.T."/>
            <person name="Chang Q.C."/>
            <person name="Ding S.J."/>
            <person name="Wang X.J."/>
            <person name="Zhu J.G."/>
            <person name="Ruan X.D."/>
            <person name="Zhao L."/>
            <person name="Wei J.T."/>
            <person name="Ye R.Z."/>
            <person name="Que T.C."/>
            <person name="Du C.H."/>
            <person name="Zhou Y.H."/>
            <person name="Cheng J.X."/>
            <person name="Dai P.F."/>
            <person name="Guo W.B."/>
            <person name="Han X.H."/>
            <person name="Huang E.J."/>
            <person name="Li L.F."/>
            <person name="Wei W."/>
            <person name="Gao Y.C."/>
            <person name="Liu J.Z."/>
            <person name="Shao H.Z."/>
            <person name="Wang X."/>
            <person name="Wang C.C."/>
            <person name="Yang T.C."/>
            <person name="Huo Q.B."/>
            <person name="Li W."/>
            <person name="Chen H.Y."/>
            <person name="Chen S.E."/>
            <person name="Zhou L.G."/>
            <person name="Ni X.B."/>
            <person name="Tian J.H."/>
            <person name="Sheng Y."/>
            <person name="Liu T."/>
            <person name="Pan Y.S."/>
            <person name="Xia L.Y."/>
            <person name="Li J."/>
            <person name="Zhao F."/>
            <person name="Cao W.C."/>
        </authorList>
    </citation>
    <scope>NUCLEOTIDE SEQUENCE [LARGE SCALE GENOMIC DNA]</scope>
    <source>
        <strain evidence="2">HaeL-2018</strain>
    </source>
</reference>
<name>A0A9J6FVT2_HAELO</name>
<evidence type="ECO:0000313" key="2">
    <source>
        <dbReference type="EMBL" id="KAH9366891.1"/>
    </source>
</evidence>
<dbReference type="Gene3D" id="1.10.1380.10">
    <property type="entry name" value="Neutral endopeptidase , domain2"/>
    <property type="match status" value="1"/>
</dbReference>
<dbReference type="SUPFAM" id="SSF55486">
    <property type="entry name" value="Metalloproteases ('zincins'), catalytic domain"/>
    <property type="match status" value="1"/>
</dbReference>
<evidence type="ECO:0000256" key="1">
    <source>
        <dbReference type="SAM" id="Phobius"/>
    </source>
</evidence>
<dbReference type="GO" id="GO:0006508">
    <property type="term" value="P:proteolysis"/>
    <property type="evidence" value="ECO:0007669"/>
    <property type="project" value="InterPro"/>
</dbReference>
<dbReference type="Gene3D" id="3.40.390.10">
    <property type="entry name" value="Collagenase (Catalytic Domain)"/>
    <property type="match status" value="1"/>
</dbReference>
<feature type="transmembrane region" description="Helical" evidence="1">
    <location>
        <begin position="58"/>
        <end position="78"/>
    </location>
</feature>
<dbReference type="AlphaFoldDB" id="A0A9J6FVT2"/>